<comment type="caution">
    <text evidence="1">The sequence shown here is derived from an EMBL/GenBank/DDBJ whole genome shotgun (WGS) entry which is preliminary data.</text>
</comment>
<keyword evidence="2" id="KW-1185">Reference proteome</keyword>
<dbReference type="RefSeq" id="WP_192031243.1">
    <property type="nucleotide sequence ID" value="NZ_JACYTR010000066.1"/>
</dbReference>
<reference evidence="1 2" key="1">
    <citation type="submission" date="2020-09" db="EMBL/GenBank/DDBJ databases">
        <title>Pseudoxanthomonas sp. CAU 1598 isolated from sand of Yaerae Beach.</title>
        <authorList>
            <person name="Kim W."/>
        </authorList>
    </citation>
    <scope>NUCLEOTIDE SEQUENCE [LARGE SCALE GENOMIC DNA]</scope>
    <source>
        <strain evidence="1 2">CAU 1598</strain>
    </source>
</reference>
<name>A0AAW3ZNY1_9GAMM</name>
<evidence type="ECO:0000313" key="2">
    <source>
        <dbReference type="Proteomes" id="UP000613768"/>
    </source>
</evidence>
<proteinExistence type="predicted"/>
<dbReference type="Pfam" id="PF13835">
    <property type="entry name" value="DUF4194"/>
    <property type="match status" value="1"/>
</dbReference>
<dbReference type="EMBL" id="JACYTR010000066">
    <property type="protein sequence ID" value="MBD8527821.1"/>
    <property type="molecule type" value="Genomic_DNA"/>
</dbReference>
<sequence length="218" mass="24381">MSAPETECLATEAAELYAGDSGTLPFDTRRTLCQLLVGPYLDAERHALLWRVLERDEAVLRARLSELFLELVIDHELRAAFVRQADTGDLQAPILLRSSPLTFIDSVLLLCLRQRLAESDLQDQRAVIEEAELQEQLSVYQRITATDAAGFGKRVAASIEKMKKNSVLQKLRGSEQRYEIAPTLKLLFSAEQVHALLQNYRARLAIDADVAGDDEDDA</sequence>
<dbReference type="InterPro" id="IPR025449">
    <property type="entry name" value="JetB"/>
</dbReference>
<accession>A0AAW3ZNY1</accession>
<protein>
    <submittedName>
        <fullName evidence="1">DUF4194 domain-containing protein</fullName>
    </submittedName>
</protein>
<evidence type="ECO:0000313" key="1">
    <source>
        <dbReference type="EMBL" id="MBD8527821.1"/>
    </source>
</evidence>
<gene>
    <name evidence="1" type="ORF">IFO71_18910</name>
</gene>
<dbReference type="Proteomes" id="UP000613768">
    <property type="component" value="Unassembled WGS sequence"/>
</dbReference>
<organism evidence="1 2">
    <name type="scientific">Pseudomarimonas arenosa</name>
    <dbReference type="NCBI Taxonomy" id="2774145"/>
    <lineage>
        <taxon>Bacteria</taxon>
        <taxon>Pseudomonadati</taxon>
        <taxon>Pseudomonadota</taxon>
        <taxon>Gammaproteobacteria</taxon>
        <taxon>Lysobacterales</taxon>
        <taxon>Lysobacteraceae</taxon>
        <taxon>Pseudomarimonas</taxon>
    </lineage>
</organism>
<dbReference type="AlphaFoldDB" id="A0AAW3ZNY1"/>